<dbReference type="Gene3D" id="1.20.120.160">
    <property type="entry name" value="HPT domain"/>
    <property type="match status" value="1"/>
</dbReference>
<gene>
    <name evidence="5" type="ORF">DFP81_1084</name>
</gene>
<dbReference type="Proteomes" id="UP000256542">
    <property type="component" value="Unassembled WGS sequence"/>
</dbReference>
<sequence>MQDFDIVDYGNRLGNNKMLMTLVAKEFLTEGAGLVEQIMAQAAADDWNAVARTAHRIKGASAEVSGLAMSATAQQLEVVLEKQDIDAAKQVLEQLQKDYVALASALSNSAF</sequence>
<comment type="caution">
    <text evidence="5">The sequence shown here is derived from an EMBL/GenBank/DDBJ whole genome shotgun (WGS) entry which is preliminary data.</text>
</comment>
<keyword evidence="3" id="KW-0175">Coiled coil</keyword>
<accession>A0A3E0DIN1</accession>
<evidence type="ECO:0000313" key="5">
    <source>
        <dbReference type="EMBL" id="REG82570.1"/>
    </source>
</evidence>
<evidence type="ECO:0000259" key="4">
    <source>
        <dbReference type="PROSITE" id="PS50894"/>
    </source>
</evidence>
<dbReference type="InterPro" id="IPR008207">
    <property type="entry name" value="Sig_transdc_His_kin_Hpt_dom"/>
</dbReference>
<dbReference type="PROSITE" id="PS50894">
    <property type="entry name" value="HPT"/>
    <property type="match status" value="1"/>
</dbReference>
<keyword evidence="1" id="KW-0902">Two-component regulatory system</keyword>
<protein>
    <submittedName>
        <fullName evidence="5">HPt (Histidine-containing phosphotransfer) domain-containing protein</fullName>
    </submittedName>
</protein>
<dbReference type="OrthoDB" id="6106485at2"/>
<dbReference type="Pfam" id="PF01627">
    <property type="entry name" value="Hpt"/>
    <property type="match status" value="1"/>
</dbReference>
<dbReference type="SUPFAM" id="SSF47226">
    <property type="entry name" value="Histidine-containing phosphotransfer domain, HPT domain"/>
    <property type="match status" value="1"/>
</dbReference>
<feature type="domain" description="HPt" evidence="4">
    <location>
        <begin position="16"/>
        <end position="109"/>
    </location>
</feature>
<dbReference type="GO" id="GO:0000160">
    <property type="term" value="P:phosphorelay signal transduction system"/>
    <property type="evidence" value="ECO:0007669"/>
    <property type="project" value="UniProtKB-KW"/>
</dbReference>
<feature type="modified residue" description="Phosphohistidine" evidence="2">
    <location>
        <position position="55"/>
    </location>
</feature>
<dbReference type="GO" id="GO:0004672">
    <property type="term" value="F:protein kinase activity"/>
    <property type="evidence" value="ECO:0007669"/>
    <property type="project" value="UniProtKB-ARBA"/>
</dbReference>
<evidence type="ECO:0000256" key="2">
    <source>
        <dbReference type="PROSITE-ProRule" id="PRU00110"/>
    </source>
</evidence>
<evidence type="ECO:0000313" key="6">
    <source>
        <dbReference type="Proteomes" id="UP000256542"/>
    </source>
</evidence>
<evidence type="ECO:0000256" key="1">
    <source>
        <dbReference type="ARBA" id="ARBA00023012"/>
    </source>
</evidence>
<evidence type="ECO:0000256" key="3">
    <source>
        <dbReference type="SAM" id="Coils"/>
    </source>
</evidence>
<feature type="coiled-coil region" evidence="3">
    <location>
        <begin position="78"/>
        <end position="105"/>
    </location>
</feature>
<dbReference type="EMBL" id="QUNG01000008">
    <property type="protein sequence ID" value="REG82570.1"/>
    <property type="molecule type" value="Genomic_DNA"/>
</dbReference>
<keyword evidence="6" id="KW-1185">Reference proteome</keyword>
<dbReference type="AlphaFoldDB" id="A0A3E0DIN1"/>
<keyword evidence="2" id="KW-0597">Phosphoprotein</keyword>
<organism evidence="5 6">
    <name type="scientific">Marinomonas pollencensis</name>
    <dbReference type="NCBI Taxonomy" id="491954"/>
    <lineage>
        <taxon>Bacteria</taxon>
        <taxon>Pseudomonadati</taxon>
        <taxon>Pseudomonadota</taxon>
        <taxon>Gammaproteobacteria</taxon>
        <taxon>Oceanospirillales</taxon>
        <taxon>Oceanospirillaceae</taxon>
        <taxon>Marinomonas</taxon>
    </lineage>
</organism>
<name>A0A3E0DIN1_9GAMM</name>
<dbReference type="RefSeq" id="WP_115898043.1">
    <property type="nucleotide sequence ID" value="NZ_QUNG01000008.1"/>
</dbReference>
<reference evidence="5 6" key="1">
    <citation type="submission" date="2018-08" db="EMBL/GenBank/DDBJ databases">
        <title>Genomic Encyclopedia of Type Strains, Phase III (KMG-III): the genomes of soil and plant-associated and newly described type strains.</title>
        <authorList>
            <person name="Whitman W."/>
        </authorList>
    </citation>
    <scope>NUCLEOTIDE SEQUENCE [LARGE SCALE GENOMIC DNA]</scope>
    <source>
        <strain evidence="5 6">CECT 7375</strain>
    </source>
</reference>
<proteinExistence type="predicted"/>
<dbReference type="InterPro" id="IPR036641">
    <property type="entry name" value="HPT_dom_sf"/>
</dbReference>
<dbReference type="CDD" id="cd00088">
    <property type="entry name" value="HPT"/>
    <property type="match status" value="1"/>
</dbReference>